<gene>
    <name evidence="2" type="ORF">RIB2604_01200400</name>
</gene>
<dbReference type="InterPro" id="IPR011333">
    <property type="entry name" value="SKP1/BTB/POZ_sf"/>
</dbReference>
<protein>
    <recommendedName>
        <fullName evidence="1">BTB domain-containing protein</fullName>
    </recommendedName>
</protein>
<evidence type="ECO:0000313" key="3">
    <source>
        <dbReference type="Proteomes" id="UP000075230"/>
    </source>
</evidence>
<reference evidence="2 3" key="1">
    <citation type="journal article" date="2016" name="DNA Res.">
        <title>Genome sequence of Aspergillus luchuensis NBRC 4314.</title>
        <authorList>
            <person name="Yamada O."/>
            <person name="Machida M."/>
            <person name="Hosoyama A."/>
            <person name="Goto M."/>
            <person name="Takahashi T."/>
            <person name="Futagami T."/>
            <person name="Yamagata Y."/>
            <person name="Takeuchi M."/>
            <person name="Kobayashi T."/>
            <person name="Koike H."/>
            <person name="Abe K."/>
            <person name="Asai K."/>
            <person name="Arita M."/>
            <person name="Fujita N."/>
            <person name="Fukuda K."/>
            <person name="Higa K."/>
            <person name="Horikawa H."/>
            <person name="Ishikawa T."/>
            <person name="Jinno K."/>
            <person name="Kato Y."/>
            <person name="Kirimura K."/>
            <person name="Mizutani O."/>
            <person name="Nakasone K."/>
            <person name="Sano M."/>
            <person name="Shiraishi Y."/>
            <person name="Tsukahara M."/>
            <person name="Gomi K."/>
        </authorList>
    </citation>
    <scope>NUCLEOTIDE SEQUENCE [LARGE SCALE GENOMIC DNA]</scope>
    <source>
        <strain evidence="2 3">RIB 2604</strain>
    </source>
</reference>
<evidence type="ECO:0000259" key="1">
    <source>
        <dbReference type="PROSITE" id="PS50097"/>
    </source>
</evidence>
<dbReference type="EMBL" id="BCWF01000012">
    <property type="protein sequence ID" value="GAT21891.1"/>
    <property type="molecule type" value="Genomic_DNA"/>
</dbReference>
<comment type="caution">
    <text evidence="2">The sequence shown here is derived from an EMBL/GenBank/DDBJ whole genome shotgun (WGS) entry which is preliminary data.</text>
</comment>
<sequence length="350" mass="40312">MAPTGFFKLKRHNNWKQKWGENGPKEQTDAVIVVGNVRIPVHNTIIAAGSRYYRQWLAVRPQKTEIPEIQLSHNLESGNVHTAWRVIELLYCQSYTLKPCPLVNQPGDCFLNAPAYTSHVGKETNNRQDDRGHLERRAAVYQLAEYLGLPQDLQDIAFDYYRRAIEKEWEVDDLLNSINVILKPVLELDTLQSTQKDELQESRIVDLMFYHLHKRRILFKDDRLLSLHLQSCSVFLDIFFKNGYRSGFTWSPKNFSVKAAIPDHVWTWALIVRESSGRFVASAAGSERPFQDISPLERQLPVPCEVRVWHSAQPYRYVPVETRQAVWFSATTTALVNSVEASAEVSSTWA</sequence>
<dbReference type="AlphaFoldDB" id="A0A146F8I9"/>
<evidence type="ECO:0000313" key="2">
    <source>
        <dbReference type="EMBL" id="GAT21891.1"/>
    </source>
</evidence>
<dbReference type="Proteomes" id="UP000075230">
    <property type="component" value="Unassembled WGS sequence"/>
</dbReference>
<name>A0A146F8I9_ASPKA</name>
<feature type="domain" description="BTB" evidence="1">
    <location>
        <begin position="28"/>
        <end position="99"/>
    </location>
</feature>
<dbReference type="PROSITE" id="PS50097">
    <property type="entry name" value="BTB"/>
    <property type="match status" value="1"/>
</dbReference>
<dbReference type="Gene3D" id="3.30.710.10">
    <property type="entry name" value="Potassium Channel Kv1.1, Chain A"/>
    <property type="match status" value="1"/>
</dbReference>
<reference evidence="3" key="2">
    <citation type="submission" date="2016-02" db="EMBL/GenBank/DDBJ databases">
        <title>Genome sequencing of Aspergillus luchuensis NBRC 4314.</title>
        <authorList>
            <person name="Yamada O."/>
        </authorList>
    </citation>
    <scope>NUCLEOTIDE SEQUENCE [LARGE SCALE GENOMIC DNA]</scope>
    <source>
        <strain evidence="3">RIB 2604</strain>
    </source>
</reference>
<dbReference type="SUPFAM" id="SSF54695">
    <property type="entry name" value="POZ domain"/>
    <property type="match status" value="1"/>
</dbReference>
<accession>A0A146F8I9</accession>
<dbReference type="InterPro" id="IPR000210">
    <property type="entry name" value="BTB/POZ_dom"/>
</dbReference>
<organism evidence="2 3">
    <name type="scientific">Aspergillus kawachii</name>
    <name type="common">White koji mold</name>
    <name type="synonym">Aspergillus awamori var. kawachi</name>
    <dbReference type="NCBI Taxonomy" id="1069201"/>
    <lineage>
        <taxon>Eukaryota</taxon>
        <taxon>Fungi</taxon>
        <taxon>Dikarya</taxon>
        <taxon>Ascomycota</taxon>
        <taxon>Pezizomycotina</taxon>
        <taxon>Eurotiomycetes</taxon>
        <taxon>Eurotiomycetidae</taxon>
        <taxon>Eurotiales</taxon>
        <taxon>Aspergillaceae</taxon>
        <taxon>Aspergillus</taxon>
        <taxon>Aspergillus subgen. Circumdati</taxon>
    </lineage>
</organism>
<proteinExistence type="predicted"/>